<sequence>MGHVSKQAATVGISAREAEILALIGEHRSNAEIGAQLVISVRTVEAHVSSLLRKLGAPDRRALADLAAELDRAERTSQALAGLPSPLNPFIGRAQERDALREAVSAHRQVTAVGPGGVGKTRLALAVAADLAANFADGVWFVNLVPVTDPAMVGSAVAAALGLGELQGRSIDDSVLAALADRRALLVLDNCEHLTDGVAPFLERLLARCPDVSVLTTSRARLMVPFEWVYPVPPLSLEVHGGDGTHRGHSGHGGADGAAGSSDAVALFADRAAAVGWTIEAEHLDQVADVCRKLDGVALAIELATARLPALGLDGLVAGLSDHLRLLVGGYRADDRHRSVRAMLDWSQALLAGPDLTLLRRISVFVAPCTASAAAAVAGFDPLKPGEVVDGLARLADQSLLSVAASAGGTRYRALETIRQYGTEQLTAAGELDATLAQHLRWCLAGAEELAADASPATGGWRARFDAVADDLRAALSWAAEQPGRHADACRLALSLADLAFTRNLVGESQRRYEQAAALTDDPAVAAAALRGAANVAACRMRGDDVYRLWQAAADVAHRAGDTAAAARDLATAATTYFRKAGAFAQLPPRDEAAALLTRARELAGDDPAAEAAVALADCVALGYAFFADRGGPKTAASEMTARAERAVELARRLDDPLAECAALYALTGAQRRAGDTFAAAGTARRRVELLQSVPLTPGSADELIDALLIATATSMGVGDLPAARRMGRQLRDLPPLAEVGHVATQRLLMADALAGHATDVIAASGRFLDAWTQAGRPPARGFGPVAASVAMIHGLRGDQAAQAGWLAVLDQLGVTPEDRAGYSPTFDAIILLHQGQAARALEQLDTGAGEPKPWLTGILLHWHVALRAEAAVLAGHPDAARLLAAARPIAAGNPIAVALLDRAAALLDDDHERLLATAAAFESAGCPYQRARTLILAGRDTAPAGDAVLADLGLIPAPAGEGTR</sequence>
<evidence type="ECO:0000313" key="2">
    <source>
        <dbReference type="EMBL" id="GAA3592407.1"/>
    </source>
</evidence>
<dbReference type="SUPFAM" id="SSF46894">
    <property type="entry name" value="C-terminal effector domain of the bipartite response regulators"/>
    <property type="match status" value="1"/>
</dbReference>
<dbReference type="CDD" id="cd06170">
    <property type="entry name" value="LuxR_C_like"/>
    <property type="match status" value="1"/>
</dbReference>
<dbReference type="PANTHER" id="PTHR47691">
    <property type="entry name" value="REGULATOR-RELATED"/>
    <property type="match status" value="1"/>
</dbReference>
<dbReference type="InterPro" id="IPR027417">
    <property type="entry name" value="P-loop_NTPase"/>
</dbReference>
<evidence type="ECO:0000313" key="3">
    <source>
        <dbReference type="Proteomes" id="UP001500630"/>
    </source>
</evidence>
<dbReference type="PRINTS" id="PR00038">
    <property type="entry name" value="HTHLUXR"/>
</dbReference>
<dbReference type="InterPro" id="IPR036388">
    <property type="entry name" value="WH-like_DNA-bd_sf"/>
</dbReference>
<dbReference type="EMBL" id="BAABDQ010000027">
    <property type="protein sequence ID" value="GAA3592407.1"/>
    <property type="molecule type" value="Genomic_DNA"/>
</dbReference>
<dbReference type="PROSITE" id="PS50043">
    <property type="entry name" value="HTH_LUXR_2"/>
    <property type="match status" value="1"/>
</dbReference>
<dbReference type="InterPro" id="IPR058852">
    <property type="entry name" value="HTH_77"/>
</dbReference>
<proteinExistence type="predicted"/>
<organism evidence="2 3">
    <name type="scientific">Nonomuraea rosea</name>
    <dbReference type="NCBI Taxonomy" id="638574"/>
    <lineage>
        <taxon>Bacteria</taxon>
        <taxon>Bacillati</taxon>
        <taxon>Actinomycetota</taxon>
        <taxon>Actinomycetes</taxon>
        <taxon>Streptosporangiales</taxon>
        <taxon>Streptosporangiaceae</taxon>
        <taxon>Nonomuraea</taxon>
    </lineage>
</organism>
<comment type="caution">
    <text evidence="2">The sequence shown here is derived from an EMBL/GenBank/DDBJ whole genome shotgun (WGS) entry which is preliminary data.</text>
</comment>
<gene>
    <name evidence="2" type="ORF">GCM10022419_089100</name>
</gene>
<dbReference type="InterPro" id="IPR000792">
    <property type="entry name" value="Tscrpt_reg_LuxR_C"/>
</dbReference>
<name>A0ABP6YX83_9ACTN</name>
<keyword evidence="3" id="KW-1185">Reference proteome</keyword>
<dbReference type="SMART" id="SM00421">
    <property type="entry name" value="HTH_LUXR"/>
    <property type="match status" value="1"/>
</dbReference>
<dbReference type="Gene3D" id="1.10.10.10">
    <property type="entry name" value="Winged helix-like DNA-binding domain superfamily/Winged helix DNA-binding domain"/>
    <property type="match status" value="1"/>
</dbReference>
<protein>
    <recommendedName>
        <fullName evidence="1">HTH luxR-type domain-containing protein</fullName>
    </recommendedName>
</protein>
<dbReference type="Proteomes" id="UP001500630">
    <property type="component" value="Unassembled WGS sequence"/>
</dbReference>
<dbReference type="PANTHER" id="PTHR47691:SF3">
    <property type="entry name" value="HTH-TYPE TRANSCRIPTIONAL REGULATOR RV0890C-RELATED"/>
    <property type="match status" value="1"/>
</dbReference>
<dbReference type="Gene3D" id="3.40.50.300">
    <property type="entry name" value="P-loop containing nucleotide triphosphate hydrolases"/>
    <property type="match status" value="1"/>
</dbReference>
<evidence type="ECO:0000259" key="1">
    <source>
        <dbReference type="PROSITE" id="PS50043"/>
    </source>
</evidence>
<feature type="domain" description="HTH luxR-type" evidence="1">
    <location>
        <begin position="6"/>
        <end position="71"/>
    </location>
</feature>
<accession>A0ABP6YX83</accession>
<dbReference type="SUPFAM" id="SSF52540">
    <property type="entry name" value="P-loop containing nucleoside triphosphate hydrolases"/>
    <property type="match status" value="1"/>
</dbReference>
<reference evidence="3" key="1">
    <citation type="journal article" date="2019" name="Int. J. Syst. Evol. Microbiol.">
        <title>The Global Catalogue of Microorganisms (GCM) 10K type strain sequencing project: providing services to taxonomists for standard genome sequencing and annotation.</title>
        <authorList>
            <consortium name="The Broad Institute Genomics Platform"/>
            <consortium name="The Broad Institute Genome Sequencing Center for Infectious Disease"/>
            <person name="Wu L."/>
            <person name="Ma J."/>
        </authorList>
    </citation>
    <scope>NUCLEOTIDE SEQUENCE [LARGE SCALE GENOMIC DNA]</scope>
    <source>
        <strain evidence="3">JCM 17326</strain>
    </source>
</reference>
<dbReference type="Pfam" id="PF25872">
    <property type="entry name" value="HTH_77"/>
    <property type="match status" value="1"/>
</dbReference>
<dbReference type="InterPro" id="IPR016032">
    <property type="entry name" value="Sig_transdc_resp-reg_C-effctor"/>
</dbReference>
<dbReference type="Pfam" id="PF00196">
    <property type="entry name" value="GerE"/>
    <property type="match status" value="1"/>
</dbReference>